<comment type="subcellular location">
    <subcellularLocation>
        <location evidence="1">Cell envelope</location>
    </subcellularLocation>
</comment>
<proteinExistence type="inferred from homology"/>
<dbReference type="PANTHER" id="PTHR43649:SF31">
    <property type="entry name" value="SN-GLYCEROL-3-PHOSPHATE-BINDING PERIPLASMIC PROTEIN UGPB"/>
    <property type="match status" value="1"/>
</dbReference>
<evidence type="ECO:0000313" key="6">
    <source>
        <dbReference type="Proteomes" id="UP001596378"/>
    </source>
</evidence>
<dbReference type="Proteomes" id="UP001596378">
    <property type="component" value="Unassembled WGS sequence"/>
</dbReference>
<dbReference type="SUPFAM" id="SSF53850">
    <property type="entry name" value="Periplasmic binding protein-like II"/>
    <property type="match status" value="1"/>
</dbReference>
<dbReference type="PROSITE" id="PS51257">
    <property type="entry name" value="PROKAR_LIPOPROTEIN"/>
    <property type="match status" value="1"/>
</dbReference>
<dbReference type="RefSeq" id="WP_378054587.1">
    <property type="nucleotide sequence ID" value="NZ_JBHMDN010000081.1"/>
</dbReference>
<gene>
    <name evidence="5" type="ORF">ACFQMJ_31145</name>
</gene>
<protein>
    <submittedName>
        <fullName evidence="5">ABC transporter substrate-binding protein</fullName>
    </submittedName>
</protein>
<evidence type="ECO:0000256" key="3">
    <source>
        <dbReference type="ARBA" id="ARBA00022448"/>
    </source>
</evidence>
<comment type="similarity">
    <text evidence="2">Belongs to the bacterial solute-binding protein 1 family.</text>
</comment>
<comment type="caution">
    <text evidence="5">The sequence shown here is derived from an EMBL/GenBank/DDBJ whole genome shotgun (WGS) entry which is preliminary data.</text>
</comment>
<evidence type="ECO:0000256" key="1">
    <source>
        <dbReference type="ARBA" id="ARBA00004196"/>
    </source>
</evidence>
<dbReference type="Gene3D" id="3.40.190.10">
    <property type="entry name" value="Periplasmic binding protein-like II"/>
    <property type="match status" value="1"/>
</dbReference>
<organism evidence="5 6">
    <name type="scientific">Cohnella cellulosilytica</name>
    <dbReference type="NCBI Taxonomy" id="986710"/>
    <lineage>
        <taxon>Bacteria</taxon>
        <taxon>Bacillati</taxon>
        <taxon>Bacillota</taxon>
        <taxon>Bacilli</taxon>
        <taxon>Bacillales</taxon>
        <taxon>Paenibacillaceae</taxon>
        <taxon>Cohnella</taxon>
    </lineage>
</organism>
<keyword evidence="3" id="KW-0813">Transport</keyword>
<evidence type="ECO:0000313" key="5">
    <source>
        <dbReference type="EMBL" id="MFC7153017.1"/>
    </source>
</evidence>
<dbReference type="InterPro" id="IPR006059">
    <property type="entry name" value="SBP"/>
</dbReference>
<reference evidence="6" key="1">
    <citation type="journal article" date="2019" name="Int. J. Syst. Evol. Microbiol.">
        <title>The Global Catalogue of Microorganisms (GCM) 10K type strain sequencing project: providing services to taxonomists for standard genome sequencing and annotation.</title>
        <authorList>
            <consortium name="The Broad Institute Genomics Platform"/>
            <consortium name="The Broad Institute Genome Sequencing Center for Infectious Disease"/>
            <person name="Wu L."/>
            <person name="Ma J."/>
        </authorList>
    </citation>
    <scope>NUCLEOTIDE SEQUENCE [LARGE SCALE GENOMIC DNA]</scope>
    <source>
        <strain evidence="6">KCTC 12907</strain>
    </source>
</reference>
<dbReference type="InterPro" id="IPR050490">
    <property type="entry name" value="Bact_solute-bd_prot1"/>
</dbReference>
<sequence length="458" mass="52511">MNETRSRFRQTPLWAAAAIVPAVLLSGCQPEAEPPEAPKELVLGVIDEGTYNYQFRAIFEGRFPDWKITLAPLGDVKLYEMKGEEAIRVFNEYLEREQPDLVIMNSLMYPPMADAGALRDLGEWTSRDKMDLSVFAPGMIERMKDNEEGKLFGLSPSIRTSVLYYNKSMFKTYGIEEPRERMNWNEVLGLSDRFTQDASLEEGSYGFYESNIRSPFDLVQVVAQTEGLNFVDTRNGRMTMQSEEWQRMWRMVADSYRRGSLGLNGRKQKVVDGVTYVSQEEQEAADLFYKGKVAMTYGQVDLMQKLKAKPPSFEWGVLPGPVSERDPERTWWFVSDYIFVIPTAASRPESAWNAIRELQSEPVGKVYASAGTDLSSRMDYPKWKNDPDYEPFYQQKGWPNSPSYVTSVIPTEFYQPFNKLVAEQMDATISNRITAEQALETLQREGQKWLDQLVPANK</sequence>
<dbReference type="Pfam" id="PF01547">
    <property type="entry name" value="SBP_bac_1"/>
    <property type="match status" value="1"/>
</dbReference>
<name>A0ABW2FL75_9BACL</name>
<keyword evidence="4" id="KW-0732">Signal</keyword>
<keyword evidence="6" id="KW-1185">Reference proteome</keyword>
<accession>A0ABW2FL75</accession>
<evidence type="ECO:0000256" key="2">
    <source>
        <dbReference type="ARBA" id="ARBA00008520"/>
    </source>
</evidence>
<dbReference type="EMBL" id="JBHTAI010000028">
    <property type="protein sequence ID" value="MFC7153017.1"/>
    <property type="molecule type" value="Genomic_DNA"/>
</dbReference>
<dbReference type="PANTHER" id="PTHR43649">
    <property type="entry name" value="ARABINOSE-BINDING PROTEIN-RELATED"/>
    <property type="match status" value="1"/>
</dbReference>
<evidence type="ECO:0000256" key="4">
    <source>
        <dbReference type="ARBA" id="ARBA00022729"/>
    </source>
</evidence>